<name>A0A381XB67_9ZZZZ</name>
<reference evidence="1" key="1">
    <citation type="submission" date="2018-05" db="EMBL/GenBank/DDBJ databases">
        <authorList>
            <person name="Lanie J.A."/>
            <person name="Ng W.-L."/>
            <person name="Kazmierczak K.M."/>
            <person name="Andrzejewski T.M."/>
            <person name="Davidsen T.M."/>
            <person name="Wayne K.J."/>
            <person name="Tettelin H."/>
            <person name="Glass J.I."/>
            <person name="Rusch D."/>
            <person name="Podicherti R."/>
            <person name="Tsui H.-C.T."/>
            <person name="Winkler M.E."/>
        </authorList>
    </citation>
    <scope>NUCLEOTIDE SEQUENCE</scope>
</reference>
<organism evidence="1">
    <name type="scientific">marine metagenome</name>
    <dbReference type="NCBI Taxonomy" id="408172"/>
    <lineage>
        <taxon>unclassified sequences</taxon>
        <taxon>metagenomes</taxon>
        <taxon>ecological metagenomes</taxon>
    </lineage>
</organism>
<dbReference type="SUPFAM" id="SSF53850">
    <property type="entry name" value="Periplasmic binding protein-like II"/>
    <property type="match status" value="1"/>
</dbReference>
<dbReference type="AlphaFoldDB" id="A0A381XB67"/>
<gene>
    <name evidence="1" type="ORF">METZ01_LOCUS114694</name>
</gene>
<protein>
    <recommendedName>
        <fullName evidence="2">Extracellular solute-binding protein</fullName>
    </recommendedName>
</protein>
<accession>A0A381XB67</accession>
<evidence type="ECO:0000313" key="1">
    <source>
        <dbReference type="EMBL" id="SVA61840.1"/>
    </source>
</evidence>
<dbReference type="Gene3D" id="3.40.190.10">
    <property type="entry name" value="Periplasmic binding protein-like II"/>
    <property type="match status" value="1"/>
</dbReference>
<proteinExistence type="predicted"/>
<evidence type="ECO:0008006" key="2">
    <source>
        <dbReference type="Google" id="ProtNLM"/>
    </source>
</evidence>
<sequence length="170" mass="19428">HGTLTAHERALSTGVIKPDVIELYPMMYPSLPGTKPHVFVVADSPCVFRQDDPEKLRIIMEFVRFMTNTRHEREAAYALSTLPTRASANDVWADDPFQQYVLRVTKYGTRDAIQGYGIPLVNMTRAAFQAAMAKQLTPRQALDDFVRRGNRFITRDIQRRTRGGKFLVKE</sequence>
<feature type="non-terminal residue" evidence="1">
    <location>
        <position position="1"/>
    </location>
</feature>
<dbReference type="EMBL" id="UINC01014508">
    <property type="protein sequence ID" value="SVA61840.1"/>
    <property type="molecule type" value="Genomic_DNA"/>
</dbReference>